<dbReference type="InterPro" id="IPR036921">
    <property type="entry name" value="PurM-like_N_sf"/>
</dbReference>
<comment type="caution">
    <text evidence="5">The sequence shown here is derived from an EMBL/GenBank/DDBJ whole genome shotgun (WGS) entry which is preliminary data.</text>
</comment>
<dbReference type="Proteomes" id="UP001254608">
    <property type="component" value="Unassembled WGS sequence"/>
</dbReference>
<feature type="binding site" evidence="2">
    <location>
        <position position="73"/>
    </location>
    <ligand>
        <name>Mg(2+)</name>
        <dbReference type="ChEBI" id="CHEBI:18420"/>
        <label>4</label>
    </ligand>
</feature>
<evidence type="ECO:0000259" key="4">
    <source>
        <dbReference type="Pfam" id="PF02769"/>
    </source>
</evidence>
<dbReference type="EC" id="2.7.4.16" evidence="2"/>
<comment type="miscellaneous">
    <text evidence="2">Reaction mechanism of ThiL seems to utilize a direct, inline transfer of the gamma-phosphate of ATP to TMP rather than a phosphorylated enzyme intermediate.</text>
</comment>
<dbReference type="GO" id="GO:0009030">
    <property type="term" value="F:thiamine-phosphate kinase activity"/>
    <property type="evidence" value="ECO:0007669"/>
    <property type="project" value="UniProtKB-EC"/>
</dbReference>
<organism evidence="5 6">
    <name type="scientific">Banduia mediterranea</name>
    <dbReference type="NCBI Taxonomy" id="3075609"/>
    <lineage>
        <taxon>Bacteria</taxon>
        <taxon>Pseudomonadati</taxon>
        <taxon>Pseudomonadota</taxon>
        <taxon>Gammaproteobacteria</taxon>
        <taxon>Nevskiales</taxon>
        <taxon>Algiphilaceae</taxon>
        <taxon>Banduia</taxon>
    </lineage>
</organism>
<feature type="binding site" evidence="2">
    <location>
        <position position="211"/>
    </location>
    <ligand>
        <name>ATP</name>
        <dbReference type="ChEBI" id="CHEBI:30616"/>
    </ligand>
</feature>
<dbReference type="EMBL" id="JAVRIC010000028">
    <property type="protein sequence ID" value="MDT0498864.1"/>
    <property type="molecule type" value="Genomic_DNA"/>
</dbReference>
<feature type="binding site" evidence="2">
    <location>
        <position position="52"/>
    </location>
    <ligand>
        <name>substrate</name>
    </ligand>
</feature>
<comment type="similarity">
    <text evidence="2">Belongs to the thiamine-monophosphate kinase family.</text>
</comment>
<dbReference type="HAMAP" id="MF_02128">
    <property type="entry name" value="TMP_kinase"/>
    <property type="match status" value="1"/>
</dbReference>
<protein>
    <recommendedName>
        <fullName evidence="2">Thiamine-monophosphate kinase</fullName>
        <shortName evidence="2">TMP kinase</shortName>
        <shortName evidence="2">Thiamine-phosphate kinase</shortName>
        <ecNumber evidence="2">2.7.4.16</ecNumber>
    </recommendedName>
</protein>
<dbReference type="PANTHER" id="PTHR30270:SF0">
    <property type="entry name" value="THIAMINE-MONOPHOSPHATE KINASE"/>
    <property type="match status" value="1"/>
</dbReference>
<comment type="function">
    <text evidence="2">Catalyzes the ATP-dependent phosphorylation of thiamine-monophosphate (TMP) to form thiamine-pyrophosphate (TPP), the active form of vitamin B1.</text>
</comment>
<dbReference type="InterPro" id="IPR016188">
    <property type="entry name" value="PurM-like_N"/>
</dbReference>
<dbReference type="Pfam" id="PF02769">
    <property type="entry name" value="AIRS_C"/>
    <property type="match status" value="1"/>
</dbReference>
<dbReference type="PIRSF" id="PIRSF005303">
    <property type="entry name" value="Thiam_monoph_kin"/>
    <property type="match status" value="1"/>
</dbReference>
<keyword evidence="2" id="KW-0547">Nucleotide-binding</keyword>
<dbReference type="InterPro" id="IPR036676">
    <property type="entry name" value="PurM-like_C_sf"/>
</dbReference>
<feature type="binding site" evidence="2">
    <location>
        <position position="209"/>
    </location>
    <ligand>
        <name>Mg(2+)</name>
        <dbReference type="ChEBI" id="CHEBI:18420"/>
        <label>3</label>
    </ligand>
</feature>
<keyword evidence="2 5" id="KW-0808">Transferase</keyword>
<feature type="binding site" evidence="2">
    <location>
        <position position="28"/>
    </location>
    <ligand>
        <name>Mg(2+)</name>
        <dbReference type="ChEBI" id="CHEBI:18420"/>
        <label>3</label>
    </ligand>
</feature>
<feature type="binding site" evidence="2">
    <location>
        <begin position="119"/>
        <end position="120"/>
    </location>
    <ligand>
        <name>ATP</name>
        <dbReference type="ChEBI" id="CHEBI:30616"/>
    </ligand>
</feature>
<reference evidence="5 6" key="1">
    <citation type="submission" date="2023-09" db="EMBL/GenBank/DDBJ databases">
        <authorList>
            <person name="Rey-Velasco X."/>
        </authorList>
    </citation>
    <scope>NUCLEOTIDE SEQUENCE [LARGE SCALE GENOMIC DNA]</scope>
    <source>
        <strain evidence="5 6">W345</strain>
    </source>
</reference>
<feature type="domain" description="PurM-like N-terminal" evidence="3">
    <location>
        <begin position="26"/>
        <end position="136"/>
    </location>
</feature>
<feature type="binding site" evidence="2">
    <location>
        <position position="312"/>
    </location>
    <ligand>
        <name>substrate</name>
    </ligand>
</feature>
<feature type="binding site" evidence="2">
    <location>
        <position position="73"/>
    </location>
    <ligand>
        <name>Mg(2+)</name>
        <dbReference type="ChEBI" id="CHEBI:18420"/>
        <label>2</label>
    </ligand>
</feature>
<name>A0ABU2WNN9_9GAMM</name>
<dbReference type="RefSeq" id="WP_311366276.1">
    <property type="nucleotide sequence ID" value="NZ_JAVRIC010000028.1"/>
</dbReference>
<comment type="catalytic activity">
    <reaction evidence="2">
        <text>thiamine phosphate + ATP = thiamine diphosphate + ADP</text>
        <dbReference type="Rhea" id="RHEA:15913"/>
        <dbReference type="ChEBI" id="CHEBI:30616"/>
        <dbReference type="ChEBI" id="CHEBI:37575"/>
        <dbReference type="ChEBI" id="CHEBI:58937"/>
        <dbReference type="ChEBI" id="CHEBI:456216"/>
        <dbReference type="EC" id="2.7.4.16"/>
    </reaction>
</comment>
<dbReference type="Gene3D" id="3.90.650.10">
    <property type="entry name" value="PurM-like C-terminal domain"/>
    <property type="match status" value="1"/>
</dbReference>
<comment type="caution">
    <text evidence="2">Lacks conserved residue(s) required for the propagation of feature annotation.</text>
</comment>
<dbReference type="Pfam" id="PF00586">
    <property type="entry name" value="AIRS"/>
    <property type="match status" value="1"/>
</dbReference>
<feature type="domain" description="PurM-like C-terminal" evidence="4">
    <location>
        <begin position="148"/>
        <end position="243"/>
    </location>
</feature>
<gene>
    <name evidence="2 5" type="primary">thiL</name>
    <name evidence="5" type="ORF">RM530_16060</name>
</gene>
<feature type="binding site" evidence="2">
    <location>
        <position position="45"/>
    </location>
    <ligand>
        <name>Mg(2+)</name>
        <dbReference type="ChEBI" id="CHEBI:18420"/>
        <label>1</label>
    </ligand>
</feature>
<keyword evidence="6" id="KW-1185">Reference proteome</keyword>
<evidence type="ECO:0000259" key="3">
    <source>
        <dbReference type="Pfam" id="PF00586"/>
    </source>
</evidence>
<dbReference type="PANTHER" id="PTHR30270">
    <property type="entry name" value="THIAMINE-MONOPHOSPHATE KINASE"/>
    <property type="match status" value="1"/>
</dbReference>
<sequence length="316" mass="33027">MGEFELIRRHFAELAPDGDGIVLGIGDDAAILDVPPDRQLVVTADTLVAGRHFPERTAAADVGWKSLAVNLSDLAAMGADACWVTLALSLPTLDDAWVAGFSEGFAELARLSGVALVGGDITCGPLTISVTAMGLVPRARALRRSGAKSGDWVVVTGTLGDAAAALARFGQARSVPIGTEAELRRRLERPVPRLDEGRGLLDLASAAIDISDGLLADLGHICTASGTGADLEAARLPASPALSVLVPDPMARLRYQATGGDDYELCLCIPDERLVLAMHVCALTPIGRISQTPGVRLHALDGTLHSFENNGFDHFA</sequence>
<dbReference type="CDD" id="cd02194">
    <property type="entry name" value="ThiL"/>
    <property type="match status" value="1"/>
</dbReference>
<keyword evidence="2" id="KW-0479">Metal-binding</keyword>
<keyword evidence="2" id="KW-0067">ATP-binding</keyword>
<evidence type="ECO:0000256" key="1">
    <source>
        <dbReference type="ARBA" id="ARBA00022977"/>
    </source>
</evidence>
<accession>A0ABU2WNN9</accession>
<feature type="binding site" evidence="2">
    <location>
        <position position="120"/>
    </location>
    <ligand>
        <name>Mg(2+)</name>
        <dbReference type="ChEBI" id="CHEBI:18420"/>
        <label>1</label>
    </ligand>
</feature>
<dbReference type="SUPFAM" id="SSF56042">
    <property type="entry name" value="PurM C-terminal domain-like"/>
    <property type="match status" value="1"/>
</dbReference>
<evidence type="ECO:0000313" key="6">
    <source>
        <dbReference type="Proteomes" id="UP001254608"/>
    </source>
</evidence>
<dbReference type="InterPro" id="IPR006283">
    <property type="entry name" value="ThiL-like"/>
</dbReference>
<feature type="binding site" evidence="2">
    <location>
        <position position="144"/>
    </location>
    <ligand>
        <name>ATP</name>
        <dbReference type="ChEBI" id="CHEBI:30616"/>
    </ligand>
</feature>
<dbReference type="Gene3D" id="3.30.1330.10">
    <property type="entry name" value="PurM-like, N-terminal domain"/>
    <property type="match status" value="1"/>
</dbReference>
<comment type="pathway">
    <text evidence="2">Cofactor biosynthesis; thiamine diphosphate biosynthesis; thiamine diphosphate from thiamine phosphate: step 1/1.</text>
</comment>
<evidence type="ECO:0000256" key="2">
    <source>
        <dbReference type="HAMAP-Rule" id="MF_02128"/>
    </source>
</evidence>
<feature type="binding site" evidence="2">
    <location>
        <position position="43"/>
    </location>
    <ligand>
        <name>Mg(2+)</name>
        <dbReference type="ChEBI" id="CHEBI:18420"/>
        <label>4</label>
    </ligand>
</feature>
<feature type="binding site" evidence="2">
    <location>
        <position position="212"/>
    </location>
    <ligand>
        <name>Mg(2+)</name>
        <dbReference type="ChEBI" id="CHEBI:18420"/>
        <label>5</label>
    </ligand>
</feature>
<feature type="binding site" evidence="2">
    <location>
        <position position="28"/>
    </location>
    <ligand>
        <name>Mg(2+)</name>
        <dbReference type="ChEBI" id="CHEBI:18420"/>
        <label>4</label>
    </ligand>
</feature>
<evidence type="ECO:0000313" key="5">
    <source>
        <dbReference type="EMBL" id="MDT0498864.1"/>
    </source>
</evidence>
<feature type="binding site" evidence="2">
    <location>
        <position position="261"/>
    </location>
    <ligand>
        <name>substrate</name>
    </ligand>
</feature>
<keyword evidence="2 5" id="KW-0418">Kinase</keyword>
<feature type="binding site" evidence="2">
    <location>
        <position position="73"/>
    </location>
    <ligand>
        <name>Mg(2+)</name>
        <dbReference type="ChEBI" id="CHEBI:18420"/>
        <label>3</label>
    </ligand>
</feature>
<dbReference type="NCBIfam" id="TIGR01379">
    <property type="entry name" value="thiL"/>
    <property type="match status" value="1"/>
</dbReference>
<dbReference type="SUPFAM" id="SSF55326">
    <property type="entry name" value="PurM N-terminal domain-like"/>
    <property type="match status" value="1"/>
</dbReference>
<keyword evidence="2" id="KW-0460">Magnesium</keyword>
<feature type="binding site" evidence="2">
    <location>
        <position position="45"/>
    </location>
    <ligand>
        <name>Mg(2+)</name>
        <dbReference type="ChEBI" id="CHEBI:18420"/>
        <label>2</label>
    </ligand>
</feature>
<dbReference type="InterPro" id="IPR010918">
    <property type="entry name" value="PurM-like_C_dom"/>
</dbReference>
<keyword evidence="1 2" id="KW-0784">Thiamine biosynthesis</keyword>
<proteinExistence type="inferred from homology"/>